<dbReference type="EMBL" id="JN119829">
    <property type="protein sequence ID" value="AEP14307.1"/>
    <property type="molecule type" value="Genomic_DNA"/>
</dbReference>
<keyword evidence="1" id="KW-0812">Transmembrane</keyword>
<protein>
    <submittedName>
        <fullName evidence="2">Uncharacterized protein</fullName>
    </submittedName>
</protein>
<gene>
    <name evidence="2" type="primary">orfL59</name>
</gene>
<organism evidence="2">
    <name type="scientific">Sulfobacillus thermotolerans</name>
    <dbReference type="NCBI Taxonomy" id="338644"/>
    <lineage>
        <taxon>Bacteria</taxon>
        <taxon>Bacillati</taxon>
        <taxon>Bacillota</taxon>
        <taxon>Clostridia</taxon>
        <taxon>Eubacteriales</taxon>
        <taxon>Clostridiales Family XVII. Incertae Sedis</taxon>
        <taxon>Sulfobacillus</taxon>
    </lineage>
</organism>
<proteinExistence type="predicted"/>
<dbReference type="RefSeq" id="WP_031942674.1">
    <property type="nucleotide sequence ID" value="NC_025041.1"/>
</dbReference>
<keyword evidence="1" id="KW-0472">Membrane</keyword>
<evidence type="ECO:0000256" key="1">
    <source>
        <dbReference type="SAM" id="Phobius"/>
    </source>
</evidence>
<keyword evidence="1" id="KW-1133">Transmembrane helix</keyword>
<reference evidence="2" key="1">
    <citation type="journal article" date="2011" name="Appl. Environ. Microbiol.">
        <title>Two Large, Related, Cryptic Plasmids from Geographically Distinct Isolates of Sulfobacillus thermotolerans.</title>
        <authorList>
            <person name="Deane S.M."/>
            <person name="Rawlings D.E."/>
        </authorList>
    </citation>
    <scope>NUCLEOTIDE SEQUENCE</scope>
    <source>
        <strain evidence="2">L15</strain>
        <plasmid evidence="2">pL15</plasmid>
    </source>
</reference>
<feature type="transmembrane region" description="Helical" evidence="1">
    <location>
        <begin position="55"/>
        <end position="75"/>
    </location>
</feature>
<accession>G5CJ30</accession>
<dbReference type="AlphaFoldDB" id="G5CJ30"/>
<keyword evidence="2" id="KW-0614">Plasmid</keyword>
<name>G5CJ30_9FIRM</name>
<evidence type="ECO:0000313" key="2">
    <source>
        <dbReference type="EMBL" id="AEP14307.1"/>
    </source>
</evidence>
<geneLocation type="plasmid" evidence="2">
    <name>pL15</name>
</geneLocation>
<sequence>MTRWNKKKVSDPPDDALREWFGRLEWPAIDADFQFDHQRWHQEFSRRQHQRTGRAYPWPWVAAGILVLAMGIGVGTSTWQSAQRRSGAVTTVTPGPQFLAAKASPVIVAAMKALGSQSGVPLQAPQAIPYAKQPMTILSATAHVFGGSALPTYQVELWKTNQA</sequence>